<feature type="domain" description="CCHC-type" evidence="3">
    <location>
        <begin position="316"/>
        <end position="330"/>
    </location>
</feature>
<keyword evidence="1" id="KW-0479">Metal-binding</keyword>
<dbReference type="InterPro" id="IPR036875">
    <property type="entry name" value="Znf_CCHC_sf"/>
</dbReference>
<protein>
    <recommendedName>
        <fullName evidence="3">CCHC-type domain-containing protein</fullName>
    </recommendedName>
</protein>
<organism evidence="4 5">
    <name type="scientific">Tigriopus californicus</name>
    <name type="common">Marine copepod</name>
    <dbReference type="NCBI Taxonomy" id="6832"/>
    <lineage>
        <taxon>Eukaryota</taxon>
        <taxon>Metazoa</taxon>
        <taxon>Ecdysozoa</taxon>
        <taxon>Arthropoda</taxon>
        <taxon>Crustacea</taxon>
        <taxon>Multicrustacea</taxon>
        <taxon>Hexanauplia</taxon>
        <taxon>Copepoda</taxon>
        <taxon>Harpacticoida</taxon>
        <taxon>Harpacticidae</taxon>
        <taxon>Tigriopus</taxon>
    </lineage>
</organism>
<keyword evidence="5" id="KW-1185">Reference proteome</keyword>
<evidence type="ECO:0000256" key="1">
    <source>
        <dbReference type="PROSITE-ProRule" id="PRU00047"/>
    </source>
</evidence>
<dbReference type="EMBL" id="VCGU01000001">
    <property type="protein sequence ID" value="TRY80663.1"/>
    <property type="molecule type" value="Genomic_DNA"/>
</dbReference>
<evidence type="ECO:0000313" key="4">
    <source>
        <dbReference type="EMBL" id="TRY80663.1"/>
    </source>
</evidence>
<feature type="compositionally biased region" description="Polar residues" evidence="2">
    <location>
        <begin position="296"/>
        <end position="310"/>
    </location>
</feature>
<proteinExistence type="predicted"/>
<comment type="caution">
    <text evidence="4">The sequence shown here is derived from an EMBL/GenBank/DDBJ whole genome shotgun (WGS) entry which is preliminary data.</text>
</comment>
<gene>
    <name evidence="4" type="ORF">TCAL_16762</name>
</gene>
<dbReference type="GO" id="GO:0008270">
    <property type="term" value="F:zinc ion binding"/>
    <property type="evidence" value="ECO:0007669"/>
    <property type="project" value="UniProtKB-KW"/>
</dbReference>
<dbReference type="SUPFAM" id="SSF57756">
    <property type="entry name" value="Retrovirus zinc finger-like domains"/>
    <property type="match status" value="1"/>
</dbReference>
<accession>A0A553PSJ8</accession>
<evidence type="ECO:0000259" key="3">
    <source>
        <dbReference type="PROSITE" id="PS50158"/>
    </source>
</evidence>
<dbReference type="AlphaFoldDB" id="A0A553PSJ8"/>
<feature type="region of interest" description="Disordered" evidence="2">
    <location>
        <begin position="248"/>
        <end position="310"/>
    </location>
</feature>
<dbReference type="InterPro" id="IPR001878">
    <property type="entry name" value="Znf_CCHC"/>
</dbReference>
<dbReference type="Proteomes" id="UP000318571">
    <property type="component" value="Chromosome 12"/>
</dbReference>
<dbReference type="PROSITE" id="PS50158">
    <property type="entry name" value="ZF_CCHC"/>
    <property type="match status" value="1"/>
</dbReference>
<dbReference type="SMART" id="SM00343">
    <property type="entry name" value="ZnF_C2HC"/>
    <property type="match status" value="1"/>
</dbReference>
<keyword evidence="1" id="KW-0862">Zinc</keyword>
<evidence type="ECO:0000256" key="2">
    <source>
        <dbReference type="SAM" id="MobiDB-lite"/>
    </source>
</evidence>
<dbReference type="Gene3D" id="4.10.60.10">
    <property type="entry name" value="Zinc finger, CCHC-type"/>
    <property type="match status" value="1"/>
</dbReference>
<dbReference type="GO" id="GO:0003676">
    <property type="term" value="F:nucleic acid binding"/>
    <property type="evidence" value="ECO:0007669"/>
    <property type="project" value="InterPro"/>
</dbReference>
<name>A0A553PSJ8_TIGCA</name>
<keyword evidence="1" id="KW-0863">Zinc-finger</keyword>
<reference evidence="4 5" key="1">
    <citation type="journal article" date="2018" name="Nat. Ecol. Evol.">
        <title>Genomic signatures of mitonuclear coevolution across populations of Tigriopus californicus.</title>
        <authorList>
            <person name="Barreto F.S."/>
            <person name="Watson E.T."/>
            <person name="Lima T.G."/>
            <person name="Willett C.S."/>
            <person name="Edmands S."/>
            <person name="Li W."/>
            <person name="Burton R.S."/>
        </authorList>
    </citation>
    <scope>NUCLEOTIDE SEQUENCE [LARGE SCALE GENOMIC DNA]</scope>
    <source>
        <strain evidence="4 5">San Diego</strain>
    </source>
</reference>
<sequence length="365" mass="41061">MQDNVRNKPEKLEQGLRGLLEMNMVSNQQRMHTEEARIEVERNRLRVEEHRLARGPLASGLRIRDFEGGSPLDYQAWQKQCQNVSRACGWMTQTTIDATLAALTGKAVRMDICVPSENPAHEAVAQATFDRRVQGDKENIREYSGALAMLWSGAYQREEEPWRLDLTMVVPDGKSRSHPPGHTSTRLIVRFITGLKEASVRLQVRNSETQGSGPIATFADAITHALTYKLNMDRVRQEEHYLRSGRAMTRPGFDQAPHPNVGKRTSSGAEPMEIGTVKKCSVHPSASHSNEECRSQQRTGTRQPRPTNRSYPHLVRCFGCGKQGHVKKDCLKEPKSVNAVDQYTQGSWLDEIEEASGDEEWCSGN</sequence>
<evidence type="ECO:0000313" key="5">
    <source>
        <dbReference type="Proteomes" id="UP000318571"/>
    </source>
</evidence>